<accession>A0ABS9DYK8</accession>
<organism evidence="1 2">
    <name type="scientific">Acidiphilium iwatense</name>
    <dbReference type="NCBI Taxonomy" id="768198"/>
    <lineage>
        <taxon>Bacteria</taxon>
        <taxon>Pseudomonadati</taxon>
        <taxon>Pseudomonadota</taxon>
        <taxon>Alphaproteobacteria</taxon>
        <taxon>Acetobacterales</taxon>
        <taxon>Acidocellaceae</taxon>
        <taxon>Acidiphilium</taxon>
    </lineage>
</organism>
<evidence type="ECO:0000313" key="2">
    <source>
        <dbReference type="Proteomes" id="UP001521209"/>
    </source>
</evidence>
<dbReference type="InterPro" id="IPR029063">
    <property type="entry name" value="SAM-dependent_MTases_sf"/>
</dbReference>
<sequence>MRDEVTGLSFFDPPVAGDAAFYAAIARRHGYHRPDKAEFRIAADYIPSGARVLEVGAGIGHFVGHLRDVDYLGLEFNADAVAAAAVLNIRVIQRDVCDIMRERPESFDVTCAFQVLEHVSAPRAMIEAMIALTRPGGLIILATPNAESYVSRSRDLLNVPPHHLTWWEDRTWRWIAGTFGLVDLHLHHTPIDEMLGAWAQLVASEGIARQLGFELDPVVDESPLRERVDALAAPLACTLLAGLTRRTDCPAIGHTTVAVFTKPAAASNGAERANP</sequence>
<gene>
    <name evidence="1" type="ORF">L2A60_07430</name>
</gene>
<dbReference type="GO" id="GO:0032259">
    <property type="term" value="P:methylation"/>
    <property type="evidence" value="ECO:0007669"/>
    <property type="project" value="UniProtKB-KW"/>
</dbReference>
<keyword evidence="1" id="KW-0489">Methyltransferase</keyword>
<reference evidence="1 2" key="1">
    <citation type="submission" date="2022-01" db="EMBL/GenBank/DDBJ databases">
        <authorList>
            <person name="Won M."/>
            <person name="Kim S.-J."/>
            <person name="Kwon S.-W."/>
        </authorList>
    </citation>
    <scope>NUCLEOTIDE SEQUENCE [LARGE SCALE GENOMIC DNA]</scope>
    <source>
        <strain evidence="1 2">KCTC 23505</strain>
    </source>
</reference>
<name>A0ABS9DYK8_9PROT</name>
<dbReference type="PANTHER" id="PTHR43861">
    <property type="entry name" value="TRANS-ACONITATE 2-METHYLTRANSFERASE-RELATED"/>
    <property type="match status" value="1"/>
</dbReference>
<dbReference type="CDD" id="cd02440">
    <property type="entry name" value="AdoMet_MTases"/>
    <property type="match status" value="1"/>
</dbReference>
<dbReference type="GO" id="GO:0008168">
    <property type="term" value="F:methyltransferase activity"/>
    <property type="evidence" value="ECO:0007669"/>
    <property type="project" value="UniProtKB-KW"/>
</dbReference>
<dbReference type="PANTHER" id="PTHR43861:SF6">
    <property type="entry name" value="METHYLTRANSFERASE TYPE 11"/>
    <property type="match status" value="1"/>
</dbReference>
<dbReference type="SUPFAM" id="SSF53335">
    <property type="entry name" value="S-adenosyl-L-methionine-dependent methyltransferases"/>
    <property type="match status" value="1"/>
</dbReference>
<evidence type="ECO:0000313" key="1">
    <source>
        <dbReference type="EMBL" id="MCF3946512.1"/>
    </source>
</evidence>
<comment type="caution">
    <text evidence="1">The sequence shown here is derived from an EMBL/GenBank/DDBJ whole genome shotgun (WGS) entry which is preliminary data.</text>
</comment>
<protein>
    <submittedName>
        <fullName evidence="1">Class I SAM-dependent methyltransferase</fullName>
    </submittedName>
</protein>
<keyword evidence="2" id="KW-1185">Reference proteome</keyword>
<keyword evidence="1" id="KW-0808">Transferase</keyword>
<dbReference type="Pfam" id="PF13489">
    <property type="entry name" value="Methyltransf_23"/>
    <property type="match status" value="1"/>
</dbReference>
<dbReference type="Proteomes" id="UP001521209">
    <property type="component" value="Unassembled WGS sequence"/>
</dbReference>
<proteinExistence type="predicted"/>
<dbReference type="EMBL" id="JAKGBZ010000011">
    <property type="protein sequence ID" value="MCF3946512.1"/>
    <property type="molecule type" value="Genomic_DNA"/>
</dbReference>
<dbReference type="Gene3D" id="3.40.50.150">
    <property type="entry name" value="Vaccinia Virus protein VP39"/>
    <property type="match status" value="1"/>
</dbReference>